<dbReference type="HOGENOM" id="CLU_583542_0_0_11"/>
<dbReference type="Proteomes" id="UP000018291">
    <property type="component" value="Unassembled WGS sequence"/>
</dbReference>
<evidence type="ECO:0000313" key="2">
    <source>
        <dbReference type="Proteomes" id="UP000018291"/>
    </source>
</evidence>
<dbReference type="AlphaFoldDB" id="R4Z224"/>
<protein>
    <recommendedName>
        <fullName evidence="3">Calcineurin-like phosphoesterase domain-containing protein</fullName>
    </recommendedName>
</protein>
<reference evidence="1 2" key="1">
    <citation type="journal article" date="2013" name="ISME J.">
        <title>Metabolic model for the filamentous 'Candidatus Microthrix parvicella' based on genomic and metagenomic analyses.</title>
        <authorList>
            <person name="Jon McIlroy S."/>
            <person name="Kristiansen R."/>
            <person name="Albertsen M."/>
            <person name="Michael Karst S."/>
            <person name="Rossetti S."/>
            <person name="Lund Nielsen J."/>
            <person name="Tandoi V."/>
            <person name="James Seviour R."/>
            <person name="Nielsen P.H."/>
        </authorList>
    </citation>
    <scope>NUCLEOTIDE SEQUENCE [LARGE SCALE GENOMIC DNA]</scope>
    <source>
        <strain evidence="1 2">RN1</strain>
    </source>
</reference>
<gene>
    <name evidence="1" type="ORF">BN381_450036</name>
</gene>
<accession>R4Z224</accession>
<evidence type="ECO:0000313" key="1">
    <source>
        <dbReference type="EMBL" id="CCM64725.1"/>
    </source>
</evidence>
<comment type="caution">
    <text evidence="1">The sequence shown here is derived from an EMBL/GenBank/DDBJ whole genome shotgun (WGS) entry which is preliminary data.</text>
</comment>
<dbReference type="SUPFAM" id="SSF56300">
    <property type="entry name" value="Metallo-dependent phosphatases"/>
    <property type="match status" value="1"/>
</dbReference>
<name>R4Z224_9ACTN</name>
<proteinExistence type="predicted"/>
<keyword evidence="2" id="KW-1185">Reference proteome</keyword>
<dbReference type="InterPro" id="IPR029052">
    <property type="entry name" value="Metallo-depent_PP-like"/>
</dbReference>
<dbReference type="EMBL" id="CANL01000040">
    <property type="protein sequence ID" value="CCM64725.1"/>
    <property type="molecule type" value="Genomic_DNA"/>
</dbReference>
<organism evidence="1 2">
    <name type="scientific">Candidatus Neomicrothrix parvicella RN1</name>
    <dbReference type="NCBI Taxonomy" id="1229780"/>
    <lineage>
        <taxon>Bacteria</taxon>
        <taxon>Bacillati</taxon>
        <taxon>Actinomycetota</taxon>
        <taxon>Acidimicrobiia</taxon>
        <taxon>Acidimicrobiales</taxon>
        <taxon>Microthrixaceae</taxon>
        <taxon>Candidatus Neomicrothrix</taxon>
    </lineage>
</organism>
<evidence type="ECO:0008006" key="3">
    <source>
        <dbReference type="Google" id="ProtNLM"/>
    </source>
</evidence>
<sequence>MKPIANAPAQATNRPVTPTRPRTRLEAAIDALMERASTLPDEAVTKAWAATKLAGFLPVLPAFAAAMFGTLPLDPAANRRRAQRLPGALSASDPTVLGNNIHLDPNECYVITSDLHRSLPGARDWPRMQRTDRLYGVLLDHYGEHGWGLVEAGDVEDLWMVGGSAVGAAIDGLRLLGAALWPIDQRFSHAAARNQVRQIVNNHAATYATIADQFASQGRYWRISGNHDDSLSRPEVALALRLIIPGFAVQDLISLGEPGETPEAVLTHGHLTDPWNGPRGAWRGRIVTWLANSIADLRGHELGITGSEAREALLGGRAGNRLRSIRGPFSMDRDQFTLNETEIHEAFADCFGEEAGPWLVLGHTHVPGDGPWDPGTNSRYRRYVNAGSGVGERFLTAVEWDGTSNDRRPVLMAYARRSDVEVPPAVTDSTDPAHRIAVRPGPMQTIGSIDGEPVVKMELRAPATPAHG</sequence>